<dbReference type="EMBL" id="BMVW01000001">
    <property type="protein sequence ID" value="GGY93286.1"/>
    <property type="molecule type" value="Genomic_DNA"/>
</dbReference>
<dbReference type="InterPro" id="IPR036291">
    <property type="entry name" value="NAD(P)-bd_dom_sf"/>
</dbReference>
<reference evidence="3" key="1">
    <citation type="journal article" date="2014" name="Int. J. Syst. Evol. Microbiol.">
        <title>Complete genome sequence of Corynebacterium casei LMG S-19264T (=DSM 44701T), isolated from a smear-ripened cheese.</title>
        <authorList>
            <consortium name="US DOE Joint Genome Institute (JGI-PGF)"/>
            <person name="Walter F."/>
            <person name="Albersmeier A."/>
            <person name="Kalinowski J."/>
            <person name="Ruckert C."/>
        </authorList>
    </citation>
    <scope>NUCLEOTIDE SEQUENCE</scope>
    <source>
        <strain evidence="3">JCM 4815</strain>
    </source>
</reference>
<evidence type="ECO:0000259" key="2">
    <source>
        <dbReference type="Pfam" id="PF03807"/>
    </source>
</evidence>
<accession>A0A918P9P6</accession>
<protein>
    <submittedName>
        <fullName evidence="3">NADP oxidoreductase</fullName>
    </submittedName>
</protein>
<reference evidence="3" key="2">
    <citation type="submission" date="2020-09" db="EMBL/GenBank/DDBJ databases">
        <authorList>
            <person name="Sun Q."/>
            <person name="Ohkuma M."/>
        </authorList>
    </citation>
    <scope>NUCLEOTIDE SEQUENCE</scope>
    <source>
        <strain evidence="3">JCM 4815</strain>
    </source>
</reference>
<dbReference type="GO" id="GO:0016491">
    <property type="term" value="F:oxidoreductase activity"/>
    <property type="evidence" value="ECO:0007669"/>
    <property type="project" value="UniProtKB-KW"/>
</dbReference>
<evidence type="ECO:0000256" key="1">
    <source>
        <dbReference type="ARBA" id="ARBA00023002"/>
    </source>
</evidence>
<dbReference type="Pfam" id="PF03807">
    <property type="entry name" value="F420_oxidored"/>
    <property type="match status" value="1"/>
</dbReference>
<evidence type="ECO:0000313" key="3">
    <source>
        <dbReference type="EMBL" id="GGY93286.1"/>
    </source>
</evidence>
<organism evidence="3 4">
    <name type="scientific">Streptomyces poonensis</name>
    <dbReference type="NCBI Taxonomy" id="68255"/>
    <lineage>
        <taxon>Bacteria</taxon>
        <taxon>Bacillati</taxon>
        <taxon>Actinomycetota</taxon>
        <taxon>Actinomycetes</taxon>
        <taxon>Kitasatosporales</taxon>
        <taxon>Streptomycetaceae</taxon>
        <taxon>Streptomyces</taxon>
    </lineage>
</organism>
<dbReference type="PANTHER" id="PTHR14239:SF10">
    <property type="entry name" value="REDUCTASE"/>
    <property type="match status" value="1"/>
</dbReference>
<gene>
    <name evidence="3" type="ORF">GCM10010365_09910</name>
</gene>
<sequence>MRIGIIGTGSMAEALGGQWVRAGHDVLVGGRDTGRAGALAERIGARQAGNLRDAAEHGADAVLLAVPYAAAAGVVSGLAGTLANRTRTLIDCTNPVAPGFILATQGGPSAAERIAAAAPDAHVVKAFNLCHESVWRLSPPVFDGRPLAVPICGDDAQALDTVRRLVRDLGCEPLNGGGLDRAALLEATAAFLIGLWVGEGADAQAIAPPVEYAGTR</sequence>
<dbReference type="InterPro" id="IPR051267">
    <property type="entry name" value="STEAP_metalloreductase"/>
</dbReference>
<evidence type="ECO:0000313" key="4">
    <source>
        <dbReference type="Proteomes" id="UP000622166"/>
    </source>
</evidence>
<dbReference type="SUPFAM" id="SSF51735">
    <property type="entry name" value="NAD(P)-binding Rossmann-fold domains"/>
    <property type="match status" value="1"/>
</dbReference>
<name>A0A918P9P6_9ACTN</name>
<proteinExistence type="predicted"/>
<dbReference type="InterPro" id="IPR028939">
    <property type="entry name" value="P5C_Rdtase_cat_N"/>
</dbReference>
<dbReference type="Proteomes" id="UP000622166">
    <property type="component" value="Unassembled WGS sequence"/>
</dbReference>
<dbReference type="Gene3D" id="3.40.50.720">
    <property type="entry name" value="NAD(P)-binding Rossmann-like Domain"/>
    <property type="match status" value="1"/>
</dbReference>
<dbReference type="PANTHER" id="PTHR14239">
    <property type="entry name" value="DUDULIN-RELATED"/>
    <property type="match status" value="1"/>
</dbReference>
<comment type="caution">
    <text evidence="3">The sequence shown here is derived from an EMBL/GenBank/DDBJ whole genome shotgun (WGS) entry which is preliminary data.</text>
</comment>
<dbReference type="AlphaFoldDB" id="A0A918P9P6"/>
<feature type="domain" description="Pyrroline-5-carboxylate reductase catalytic N-terminal" evidence="2">
    <location>
        <begin position="2"/>
        <end position="95"/>
    </location>
</feature>
<keyword evidence="4" id="KW-1185">Reference proteome</keyword>
<keyword evidence="1" id="KW-0560">Oxidoreductase</keyword>